<keyword evidence="1" id="KW-0963">Cytoplasm</keyword>
<sequence>MRKFQVTVYVFRKVGCSNPEESTTLAALHRLDLQVISGIRMGRCFLLSVDAQDEIDAGQAAQTACKKLLANLVMEQFEIVGIRETK</sequence>
<dbReference type="Gene3D" id="3.30.1280.10">
    <property type="entry name" value="Phosphoribosylformylglycinamidine synthase subunit PurS"/>
    <property type="match status" value="1"/>
</dbReference>
<name>A0A0G0USU2_9BACT</name>
<dbReference type="Pfam" id="PF02700">
    <property type="entry name" value="PurS"/>
    <property type="match status" value="1"/>
</dbReference>
<keyword evidence="5" id="KW-0067">ATP-binding</keyword>
<evidence type="ECO:0000256" key="3">
    <source>
        <dbReference type="ARBA" id="ARBA00022741"/>
    </source>
</evidence>
<evidence type="ECO:0000256" key="1">
    <source>
        <dbReference type="ARBA" id="ARBA00022490"/>
    </source>
</evidence>
<evidence type="ECO:0000256" key="2">
    <source>
        <dbReference type="ARBA" id="ARBA00022598"/>
    </source>
</evidence>
<evidence type="ECO:0000313" key="8">
    <source>
        <dbReference type="Proteomes" id="UP000034190"/>
    </source>
</evidence>
<dbReference type="Proteomes" id="UP000034190">
    <property type="component" value="Unassembled WGS sequence"/>
</dbReference>
<dbReference type="PANTHER" id="PTHR34696:SF1">
    <property type="entry name" value="PHOSPHORIBOSYLFORMYLGLYCINAMIDINE SYNTHASE SUBUNIT PURS"/>
    <property type="match status" value="1"/>
</dbReference>
<evidence type="ECO:0000256" key="4">
    <source>
        <dbReference type="ARBA" id="ARBA00022755"/>
    </source>
</evidence>
<dbReference type="GO" id="GO:0005524">
    <property type="term" value="F:ATP binding"/>
    <property type="evidence" value="ECO:0007669"/>
    <property type="project" value="UniProtKB-KW"/>
</dbReference>
<proteinExistence type="predicted"/>
<dbReference type="InterPro" id="IPR003850">
    <property type="entry name" value="PurS"/>
</dbReference>
<dbReference type="PANTHER" id="PTHR34696">
    <property type="entry name" value="PHOSPHORIBOSYLFORMYLGLYCINAMIDINE SYNTHASE SUBUNIT PURS"/>
    <property type="match status" value="1"/>
</dbReference>
<dbReference type="NCBIfam" id="TIGR00302">
    <property type="entry name" value="phosphoribosylformylglycinamidine synthase subunit PurS"/>
    <property type="match status" value="1"/>
</dbReference>
<reference evidence="7 8" key="1">
    <citation type="journal article" date="2015" name="Nature">
        <title>rRNA introns, odd ribosomes, and small enigmatic genomes across a large radiation of phyla.</title>
        <authorList>
            <person name="Brown C.T."/>
            <person name="Hug L.A."/>
            <person name="Thomas B.C."/>
            <person name="Sharon I."/>
            <person name="Castelle C.J."/>
            <person name="Singh A."/>
            <person name="Wilkins M.J."/>
            <person name="Williams K.H."/>
            <person name="Banfield J.F."/>
        </authorList>
    </citation>
    <scope>NUCLEOTIDE SEQUENCE [LARGE SCALE GENOMIC DNA]</scope>
</reference>
<keyword evidence="4" id="KW-0658">Purine biosynthesis</keyword>
<evidence type="ECO:0000256" key="6">
    <source>
        <dbReference type="NCBIfam" id="TIGR00302"/>
    </source>
</evidence>
<evidence type="ECO:0000256" key="5">
    <source>
        <dbReference type="ARBA" id="ARBA00022840"/>
    </source>
</evidence>
<dbReference type="EMBL" id="LCAP01000001">
    <property type="protein sequence ID" value="KKR91829.1"/>
    <property type="molecule type" value="Genomic_DNA"/>
</dbReference>
<evidence type="ECO:0000313" key="7">
    <source>
        <dbReference type="EMBL" id="KKR91829.1"/>
    </source>
</evidence>
<dbReference type="SUPFAM" id="SSF82697">
    <property type="entry name" value="PurS-like"/>
    <property type="match status" value="1"/>
</dbReference>
<keyword evidence="2" id="KW-0436">Ligase</keyword>
<keyword evidence="3" id="KW-0547">Nucleotide-binding</keyword>
<dbReference type="GO" id="GO:0009152">
    <property type="term" value="P:purine ribonucleotide biosynthetic process"/>
    <property type="evidence" value="ECO:0007669"/>
    <property type="project" value="UniProtKB-UniRule"/>
</dbReference>
<dbReference type="AlphaFoldDB" id="A0A0G0USU2"/>
<accession>A0A0G0USU2</accession>
<protein>
    <recommendedName>
        <fullName evidence="6">Phosphoribosylformylglycinamidine synthase subunit PurS</fullName>
    </recommendedName>
</protein>
<dbReference type="InterPro" id="IPR036604">
    <property type="entry name" value="PurS-like_sf"/>
</dbReference>
<gene>
    <name evidence="7" type="ORF">UU43_C0001G0009</name>
</gene>
<organism evidence="7 8">
    <name type="scientific">Candidatus Falkowbacteria bacterium GW2011_GWA2_41_14</name>
    <dbReference type="NCBI Taxonomy" id="1618635"/>
    <lineage>
        <taxon>Bacteria</taxon>
        <taxon>Candidatus Falkowiibacteriota</taxon>
    </lineage>
</organism>
<dbReference type="GO" id="GO:0004642">
    <property type="term" value="F:phosphoribosylformylglycinamidine synthase activity"/>
    <property type="evidence" value="ECO:0007669"/>
    <property type="project" value="UniProtKB-UniRule"/>
</dbReference>
<comment type="caution">
    <text evidence="7">The sequence shown here is derived from an EMBL/GenBank/DDBJ whole genome shotgun (WGS) entry which is preliminary data.</text>
</comment>